<comment type="catalytic activity">
    <reaction evidence="8">
        <text>a disubstituted aliphatic (S)-hydroxynitrile = a ketone + hydrogen cyanide</text>
        <dbReference type="Rhea" id="RHEA:56592"/>
        <dbReference type="ChEBI" id="CHEBI:17087"/>
        <dbReference type="ChEBI" id="CHEBI:18407"/>
        <dbReference type="ChEBI" id="CHEBI:140597"/>
        <dbReference type="EC" id="4.1.2.47"/>
    </reaction>
</comment>
<evidence type="ECO:0000256" key="1">
    <source>
        <dbReference type="ARBA" id="ARBA00022801"/>
    </source>
</evidence>
<evidence type="ECO:0000256" key="17">
    <source>
        <dbReference type="ARBA" id="ARBA00069221"/>
    </source>
</evidence>
<evidence type="ECO:0000256" key="13">
    <source>
        <dbReference type="ARBA" id="ARBA00052609"/>
    </source>
</evidence>
<evidence type="ECO:0000259" key="22">
    <source>
        <dbReference type="Pfam" id="PF00561"/>
    </source>
</evidence>
<protein>
    <recommendedName>
        <fullName evidence="17">(S)-hydroxynitrile lyase</fullName>
        <ecNumber evidence="16">4.1.2.47</ecNumber>
    </recommendedName>
    <alternativeName>
        <fullName evidence="18">2-hydroxy-2-methylpropanenitrile lyase</fullName>
    </alternativeName>
    <alternativeName>
        <fullName evidence="19">Acetone cyanohydrin lyase</fullName>
    </alternativeName>
    <alternativeName>
        <fullName evidence="20">Hydroxynitrile lyase</fullName>
    </alternativeName>
</protein>
<dbReference type="EMBL" id="OIVN01003258">
    <property type="protein sequence ID" value="SPD09886.1"/>
    <property type="molecule type" value="Genomic_DNA"/>
</dbReference>
<evidence type="ECO:0000256" key="19">
    <source>
        <dbReference type="ARBA" id="ARBA00078291"/>
    </source>
</evidence>
<dbReference type="GO" id="GO:0009694">
    <property type="term" value="P:jasmonic acid metabolic process"/>
    <property type="evidence" value="ECO:0007669"/>
    <property type="project" value="TreeGrafter"/>
</dbReference>
<comment type="catalytic activity">
    <reaction evidence="5">
        <text>benzaldehyde + hydrogen cyanide = (S)-mandelonitrile</text>
        <dbReference type="Rhea" id="RHEA:77427"/>
        <dbReference type="ChEBI" id="CHEBI:17169"/>
        <dbReference type="ChEBI" id="CHEBI:18407"/>
        <dbReference type="ChEBI" id="CHEBI:36941"/>
    </reaction>
</comment>
<dbReference type="GO" id="GO:0080032">
    <property type="term" value="F:methyl jasmonate esterase activity"/>
    <property type="evidence" value="ECO:0007669"/>
    <property type="project" value="TreeGrafter"/>
</dbReference>
<comment type="catalytic activity">
    <reaction evidence="10">
        <text>2-methylpropanal + hydrogen cyanide = (2S)-2-hydroxy-3-methylbutanenitrile</text>
        <dbReference type="Rhea" id="RHEA:77403"/>
        <dbReference type="ChEBI" id="CHEBI:18407"/>
        <dbReference type="ChEBI" id="CHEBI:48943"/>
        <dbReference type="ChEBI" id="CHEBI:197354"/>
    </reaction>
</comment>
<evidence type="ECO:0000256" key="7">
    <source>
        <dbReference type="ARBA" id="ARBA00051647"/>
    </source>
</evidence>
<evidence type="ECO:0000256" key="14">
    <source>
        <dbReference type="ARBA" id="ARBA00052826"/>
    </source>
</evidence>
<evidence type="ECO:0000256" key="10">
    <source>
        <dbReference type="ARBA" id="ARBA00052033"/>
    </source>
</evidence>
<dbReference type="InterPro" id="IPR000073">
    <property type="entry name" value="AB_hydrolase_1"/>
</dbReference>
<comment type="catalytic activity">
    <reaction evidence="13">
        <text>cyclohexanecarbaldehyde + hydrogen cyanide = (2S)-2-cyclohexyl-2-hydroxyacetonitrile</text>
        <dbReference type="Rhea" id="RHEA:77423"/>
        <dbReference type="ChEBI" id="CHEBI:18407"/>
        <dbReference type="ChEBI" id="CHEBI:197359"/>
        <dbReference type="ChEBI" id="CHEBI:197360"/>
    </reaction>
</comment>
<comment type="catalytic activity">
    <reaction evidence="11">
        <text>3-formylthiophene + hydrogen cyanide = (2S)-2-hydroxy-2-(thiophen-3-yl)acetonitrile</text>
        <dbReference type="Rhea" id="RHEA:77459"/>
        <dbReference type="ChEBI" id="CHEBI:18407"/>
        <dbReference type="ChEBI" id="CHEBI:87611"/>
        <dbReference type="ChEBI" id="CHEBI:197333"/>
    </reaction>
</comment>
<dbReference type="GO" id="GO:0080030">
    <property type="term" value="F:methyl indole-3-acetate esterase activity"/>
    <property type="evidence" value="ECO:0007669"/>
    <property type="project" value="TreeGrafter"/>
</dbReference>
<keyword evidence="1" id="KW-0378">Hydrolase</keyword>
<proteinExistence type="inferred from homology"/>
<feature type="domain" description="AB hydrolase-1" evidence="22">
    <location>
        <begin position="23"/>
        <end position="196"/>
    </location>
</feature>
<accession>A0A2N9H606</accession>
<evidence type="ECO:0000256" key="18">
    <source>
        <dbReference type="ARBA" id="ARBA00076040"/>
    </source>
</evidence>
<evidence type="ECO:0000256" key="20">
    <source>
        <dbReference type="ARBA" id="ARBA00079794"/>
    </source>
</evidence>
<gene>
    <name evidence="23" type="ORF">FSB_LOCUS37768</name>
</gene>
<dbReference type="PANTHER" id="PTHR10992:SF1083">
    <property type="entry name" value="METHYLESTERASE 1"/>
    <property type="match status" value="1"/>
</dbReference>
<dbReference type="Gene3D" id="3.40.50.1820">
    <property type="entry name" value="alpha/beta hydrolase"/>
    <property type="match status" value="1"/>
</dbReference>
<evidence type="ECO:0000256" key="15">
    <source>
        <dbReference type="ARBA" id="ARBA00060885"/>
    </source>
</evidence>
<sequence length="306" mass="34098">MAVLFFLVIQILAVAAAPKVEKHFVLVHGACHGAWSWHKLKPRLESAGHRVTALDLAASGINMKAIQDVHTFYEYTEPLLEFLASLPPNEKVVLVGHSLGGLNLALAMDKYPEKVAVGVFLAALMPDTRHKPSYVLDQVEIELYLYKDGLKLTFGLTPSDPNESSPNRKTAPTPHRTYTALHRAKTDLNSYNERTPAEAWLDTQFSSCGSGNQSKTTMLLGPIFLYSRVYQLCPIEDFELAKTLVRPGSLFTEDLSKAKNFSNEGYGSIPRVYVVCDEDLAIPVEFQRWMIENNVPKTDVMEIKGC</sequence>
<evidence type="ECO:0000256" key="2">
    <source>
        <dbReference type="ARBA" id="ARBA00050104"/>
    </source>
</evidence>
<dbReference type="InterPro" id="IPR045889">
    <property type="entry name" value="MES/HNL"/>
</dbReference>
<comment type="catalytic activity">
    <reaction evidence="6">
        <text>formylthiophene + hydrogen cyanide = (2R)-2-hydroxy-2-(thiophen-2-yl)acetonitrile</text>
        <dbReference type="Rhea" id="RHEA:77455"/>
        <dbReference type="ChEBI" id="CHEBI:18407"/>
        <dbReference type="ChEBI" id="CHEBI:87301"/>
        <dbReference type="ChEBI" id="CHEBI:197332"/>
    </reaction>
</comment>
<name>A0A2N9H606_FAGSY</name>
<keyword evidence="21" id="KW-0732">Signal</keyword>
<feature type="chain" id="PRO_5014854273" description="(S)-hydroxynitrile lyase" evidence="21">
    <location>
        <begin position="17"/>
        <end position="306"/>
    </location>
</feature>
<evidence type="ECO:0000256" key="6">
    <source>
        <dbReference type="ARBA" id="ARBA00050608"/>
    </source>
</evidence>
<comment type="catalytic activity">
    <reaction evidence="9">
        <text>acrolein + hydrogen cyanide = (2S)-2-hydroxybut-3-enenitrile</text>
        <dbReference type="Rhea" id="RHEA:77411"/>
        <dbReference type="ChEBI" id="CHEBI:15368"/>
        <dbReference type="ChEBI" id="CHEBI:18407"/>
        <dbReference type="ChEBI" id="CHEBI:197356"/>
    </reaction>
</comment>
<comment type="catalytic activity">
    <reaction evidence="4">
        <text>2-hydroxy-2-methylpropanenitrile = acetone + hydrogen cyanide</text>
        <dbReference type="Rhea" id="RHEA:11932"/>
        <dbReference type="ChEBI" id="CHEBI:15347"/>
        <dbReference type="ChEBI" id="CHEBI:15348"/>
        <dbReference type="ChEBI" id="CHEBI:18407"/>
    </reaction>
    <physiologicalReaction direction="left-to-right" evidence="4">
        <dbReference type="Rhea" id="RHEA:11933"/>
    </physiologicalReaction>
</comment>
<dbReference type="FunFam" id="3.40.50.1820:FF:000051">
    <property type="entry name" value="(S)-hydroxynitrile lyase"/>
    <property type="match status" value="1"/>
</dbReference>
<feature type="signal peptide" evidence="21">
    <location>
        <begin position="1"/>
        <end position="16"/>
    </location>
</feature>
<comment type="catalytic activity">
    <reaction evidence="7">
        <text>butan-2-one + hydrogen cyanide = 2-hydroxy-2-methylbutanenitrile</text>
        <dbReference type="Rhea" id="RHEA:77467"/>
        <dbReference type="ChEBI" id="CHEBI:18407"/>
        <dbReference type="ChEBI" id="CHEBI:28398"/>
        <dbReference type="ChEBI" id="CHEBI:60954"/>
    </reaction>
    <physiologicalReaction direction="right-to-left" evidence="7">
        <dbReference type="Rhea" id="RHEA:77469"/>
    </physiologicalReaction>
</comment>
<dbReference type="PANTHER" id="PTHR10992">
    <property type="entry name" value="METHYLESTERASE FAMILY MEMBER"/>
    <property type="match status" value="1"/>
</dbReference>
<evidence type="ECO:0000256" key="16">
    <source>
        <dbReference type="ARBA" id="ARBA00066572"/>
    </source>
</evidence>
<dbReference type="GO" id="GO:0047606">
    <property type="term" value="F:(S)-hydroxynitrile lyase activity"/>
    <property type="evidence" value="ECO:0007669"/>
    <property type="project" value="UniProtKB-EC"/>
</dbReference>
<evidence type="ECO:0000313" key="23">
    <source>
        <dbReference type="EMBL" id="SPD09886.1"/>
    </source>
</evidence>
<comment type="similarity">
    <text evidence="15">Belongs to the AB hydrolase superfamily. Hydroxynitrile lyase family.</text>
</comment>
<dbReference type="Pfam" id="PF00561">
    <property type="entry name" value="Abhydrolase_1"/>
    <property type="match status" value="1"/>
</dbReference>
<evidence type="ECO:0000256" key="12">
    <source>
        <dbReference type="ARBA" id="ARBA00052600"/>
    </source>
</evidence>
<comment type="catalytic activity">
    <reaction evidence="12">
        <text>2,2-dimethylpropanal + hydrogen cyanide = (2S)-2-hydroxy-3,3-dimethylbutanenitrile</text>
        <dbReference type="Rhea" id="RHEA:77407"/>
        <dbReference type="ChEBI" id="CHEBI:18407"/>
        <dbReference type="ChEBI" id="CHEBI:141557"/>
        <dbReference type="ChEBI" id="CHEBI:197355"/>
    </reaction>
</comment>
<reference evidence="23" key="1">
    <citation type="submission" date="2018-02" db="EMBL/GenBank/DDBJ databases">
        <authorList>
            <person name="Cohen D.B."/>
            <person name="Kent A.D."/>
        </authorList>
    </citation>
    <scope>NUCLEOTIDE SEQUENCE</scope>
</reference>
<evidence type="ECO:0000256" key="8">
    <source>
        <dbReference type="ARBA" id="ARBA00051735"/>
    </source>
</evidence>
<dbReference type="GO" id="GO:0080031">
    <property type="term" value="F:methyl salicylate esterase activity"/>
    <property type="evidence" value="ECO:0007669"/>
    <property type="project" value="TreeGrafter"/>
</dbReference>
<evidence type="ECO:0000256" key="5">
    <source>
        <dbReference type="ARBA" id="ARBA00050358"/>
    </source>
</evidence>
<comment type="catalytic activity">
    <reaction evidence="2">
        <text>4-methoxybenzaldehyde + hydrogen cyanide = (2S)-2-hydroxy-2-(4-methoxyphenyl)acetonitrile</text>
        <dbReference type="Rhea" id="RHEA:77447"/>
        <dbReference type="ChEBI" id="CHEBI:18407"/>
        <dbReference type="ChEBI" id="CHEBI:28235"/>
        <dbReference type="ChEBI" id="CHEBI:197328"/>
    </reaction>
</comment>
<comment type="catalytic activity">
    <reaction evidence="14">
        <text>an aromatic (S)-hydroxynitrile = an aromatic aldehyde + hydrogen cyanide</text>
        <dbReference type="Rhea" id="RHEA:54660"/>
        <dbReference type="ChEBI" id="CHEBI:18407"/>
        <dbReference type="ChEBI" id="CHEBI:33855"/>
        <dbReference type="ChEBI" id="CHEBI:138306"/>
        <dbReference type="EC" id="4.1.2.47"/>
    </reaction>
</comment>
<dbReference type="EC" id="4.1.2.47" evidence="16"/>
<dbReference type="GO" id="GO:0009696">
    <property type="term" value="P:salicylic acid metabolic process"/>
    <property type="evidence" value="ECO:0007669"/>
    <property type="project" value="TreeGrafter"/>
</dbReference>
<organism evidence="23">
    <name type="scientific">Fagus sylvatica</name>
    <name type="common">Beechnut</name>
    <dbReference type="NCBI Taxonomy" id="28930"/>
    <lineage>
        <taxon>Eukaryota</taxon>
        <taxon>Viridiplantae</taxon>
        <taxon>Streptophyta</taxon>
        <taxon>Embryophyta</taxon>
        <taxon>Tracheophyta</taxon>
        <taxon>Spermatophyta</taxon>
        <taxon>Magnoliopsida</taxon>
        <taxon>eudicotyledons</taxon>
        <taxon>Gunneridae</taxon>
        <taxon>Pentapetalae</taxon>
        <taxon>rosids</taxon>
        <taxon>fabids</taxon>
        <taxon>Fagales</taxon>
        <taxon>Fagaceae</taxon>
        <taxon>Fagus</taxon>
    </lineage>
</organism>
<dbReference type="AlphaFoldDB" id="A0A2N9H606"/>
<dbReference type="InterPro" id="IPR029058">
    <property type="entry name" value="AB_hydrolase_fold"/>
</dbReference>
<comment type="catalytic activity">
    <reaction evidence="3">
        <text>a monosubstituted aliphatic (S)-hydroxynitrile = an aldehyde + hydrogen cyanide</text>
        <dbReference type="Rhea" id="RHEA:56588"/>
        <dbReference type="ChEBI" id="CHEBI:17478"/>
        <dbReference type="ChEBI" id="CHEBI:18407"/>
        <dbReference type="ChEBI" id="CHEBI:140596"/>
        <dbReference type="EC" id="4.1.2.47"/>
    </reaction>
</comment>
<evidence type="ECO:0000256" key="9">
    <source>
        <dbReference type="ARBA" id="ARBA00051977"/>
    </source>
</evidence>
<dbReference type="SUPFAM" id="SSF53474">
    <property type="entry name" value="alpha/beta-Hydrolases"/>
    <property type="match status" value="1"/>
</dbReference>
<evidence type="ECO:0000256" key="21">
    <source>
        <dbReference type="SAM" id="SignalP"/>
    </source>
</evidence>
<evidence type="ECO:0000256" key="3">
    <source>
        <dbReference type="ARBA" id="ARBA00050241"/>
    </source>
</evidence>
<evidence type="ECO:0000256" key="11">
    <source>
        <dbReference type="ARBA" id="ARBA00052511"/>
    </source>
</evidence>
<evidence type="ECO:0000256" key="4">
    <source>
        <dbReference type="ARBA" id="ARBA00050262"/>
    </source>
</evidence>